<accession>A1TQS2</accession>
<name>A1TQS2_PARC0</name>
<evidence type="ECO:0000313" key="2">
    <source>
        <dbReference type="Proteomes" id="UP000002596"/>
    </source>
</evidence>
<evidence type="ECO:0000313" key="1">
    <source>
        <dbReference type="EMBL" id="ABM33310.1"/>
    </source>
</evidence>
<dbReference type="Gene3D" id="1.20.5.2050">
    <property type="match status" value="3"/>
</dbReference>
<reference evidence="1 2" key="1">
    <citation type="submission" date="2006-12" db="EMBL/GenBank/DDBJ databases">
        <title>Complete sequence of Acidovorax avenae subsp. citrulli AAC00-1.</title>
        <authorList>
            <consortium name="US DOE Joint Genome Institute"/>
            <person name="Copeland A."/>
            <person name="Lucas S."/>
            <person name="Lapidus A."/>
            <person name="Barry K."/>
            <person name="Detter J.C."/>
            <person name="Glavina del Rio T."/>
            <person name="Dalin E."/>
            <person name="Tice H."/>
            <person name="Pitluck S."/>
            <person name="Kiss H."/>
            <person name="Brettin T."/>
            <person name="Bruce D."/>
            <person name="Han C."/>
            <person name="Tapia R."/>
            <person name="Gilna P."/>
            <person name="Schmutz J."/>
            <person name="Larimer F."/>
            <person name="Land M."/>
            <person name="Hauser L."/>
            <person name="Kyrpides N."/>
            <person name="Kim E."/>
            <person name="Stahl D."/>
            <person name="Richardson P."/>
        </authorList>
    </citation>
    <scope>NUCLEOTIDE SEQUENCE [LARGE SCALE GENOMIC DNA]</scope>
    <source>
        <strain evidence="1 2">AAC00-1</strain>
    </source>
</reference>
<dbReference type="Proteomes" id="UP000002596">
    <property type="component" value="Chromosome"/>
</dbReference>
<proteinExistence type="predicted"/>
<sequence>MNSGSSESILRSRLPSVYMVVPKPPKIYGLIPRYESGKLLRWSVSITRRGKHFDKEFRVATYGDPEKAKAAAIAYRDELLKKVPAMSRREFGTIVRSNNTSGIPGVSRREENGYARWSALVSLPDGTTRRRTFAVVKYGEEVARQKAIEARSELLKLLDGWFVHHPDAVPLGQTPSAVVPIVMPKRERSLAKGKRQPSPEKRVYRMEIKWSLRSGVQVCRDYWVAECAVPTGGTRRRQFSVAEYGEDGARRLAFEQRREWLEHPPELSRKRAQRKNTHSM</sequence>
<evidence type="ECO:0008006" key="3">
    <source>
        <dbReference type="Google" id="ProtNLM"/>
    </source>
</evidence>
<protein>
    <recommendedName>
        <fullName evidence="3">AP2 domain-containing protein</fullName>
    </recommendedName>
</protein>
<dbReference type="KEGG" id="aav:Aave_2742"/>
<dbReference type="AlphaFoldDB" id="A1TQS2"/>
<dbReference type="STRING" id="397945.Aave_2742"/>
<organism evidence="1 2">
    <name type="scientific">Paracidovorax citrulli (strain AAC00-1)</name>
    <name type="common">Acidovorax citrulli</name>
    <dbReference type="NCBI Taxonomy" id="397945"/>
    <lineage>
        <taxon>Bacteria</taxon>
        <taxon>Pseudomonadati</taxon>
        <taxon>Pseudomonadota</taxon>
        <taxon>Betaproteobacteria</taxon>
        <taxon>Burkholderiales</taxon>
        <taxon>Comamonadaceae</taxon>
        <taxon>Paracidovorax</taxon>
    </lineage>
</organism>
<dbReference type="eggNOG" id="ENOG50333WA">
    <property type="taxonomic scope" value="Bacteria"/>
</dbReference>
<dbReference type="HOGENOM" id="CLU_992568_0_0_4"/>
<dbReference type="EMBL" id="CP000512">
    <property type="protein sequence ID" value="ABM33310.1"/>
    <property type="molecule type" value="Genomic_DNA"/>
</dbReference>
<gene>
    <name evidence="1" type="ordered locus">Aave_2742</name>
</gene>